<sequence length="150" mass="16576">MSGKERLWKSKKRKNSTGNFKFISGALKTGNDNRAHFEPIEDNKLYALASLLDPRFKKKNIELARKSDTNTEIILSVEPLLGKGRGSKGVPPCPRYEISPLSIVSRNIEIQSEITKFVKLIVPPTNDCCTPGMDAPGKACAKTSSKTELK</sequence>
<dbReference type="Proteomes" id="UP000887565">
    <property type="component" value="Unplaced"/>
</dbReference>
<keyword evidence="1" id="KW-1185">Reference proteome</keyword>
<name>A0A915HM65_ROMCU</name>
<dbReference type="AlphaFoldDB" id="A0A915HM65"/>
<organism evidence="1 2">
    <name type="scientific">Romanomermis culicivorax</name>
    <name type="common">Nematode worm</name>
    <dbReference type="NCBI Taxonomy" id="13658"/>
    <lineage>
        <taxon>Eukaryota</taxon>
        <taxon>Metazoa</taxon>
        <taxon>Ecdysozoa</taxon>
        <taxon>Nematoda</taxon>
        <taxon>Enoplea</taxon>
        <taxon>Dorylaimia</taxon>
        <taxon>Mermithida</taxon>
        <taxon>Mermithoidea</taxon>
        <taxon>Mermithidae</taxon>
        <taxon>Romanomermis</taxon>
    </lineage>
</organism>
<evidence type="ECO:0000313" key="1">
    <source>
        <dbReference type="Proteomes" id="UP000887565"/>
    </source>
</evidence>
<reference evidence="2" key="1">
    <citation type="submission" date="2022-11" db="UniProtKB">
        <authorList>
            <consortium name="WormBaseParasite"/>
        </authorList>
    </citation>
    <scope>IDENTIFICATION</scope>
</reference>
<dbReference type="WBParaSite" id="nRc.2.0.1.t02621-RA">
    <property type="protein sequence ID" value="nRc.2.0.1.t02621-RA"/>
    <property type="gene ID" value="nRc.2.0.1.g02621"/>
</dbReference>
<accession>A0A915HM65</accession>
<proteinExistence type="predicted"/>
<protein>
    <submittedName>
        <fullName evidence="2">Uncharacterized protein</fullName>
    </submittedName>
</protein>
<evidence type="ECO:0000313" key="2">
    <source>
        <dbReference type="WBParaSite" id="nRc.2.0.1.t02621-RA"/>
    </source>
</evidence>